<feature type="compositionally biased region" description="Basic and acidic residues" evidence="1">
    <location>
        <begin position="93"/>
        <end position="107"/>
    </location>
</feature>
<proteinExistence type="predicted"/>
<organism evidence="2 3">
    <name type="scientific">Pleurodeles waltl</name>
    <name type="common">Iberian ribbed newt</name>
    <dbReference type="NCBI Taxonomy" id="8319"/>
    <lineage>
        <taxon>Eukaryota</taxon>
        <taxon>Metazoa</taxon>
        <taxon>Chordata</taxon>
        <taxon>Craniata</taxon>
        <taxon>Vertebrata</taxon>
        <taxon>Euteleostomi</taxon>
        <taxon>Amphibia</taxon>
        <taxon>Batrachia</taxon>
        <taxon>Caudata</taxon>
        <taxon>Salamandroidea</taxon>
        <taxon>Salamandridae</taxon>
        <taxon>Pleurodelinae</taxon>
        <taxon>Pleurodeles</taxon>
    </lineage>
</organism>
<evidence type="ECO:0000313" key="2">
    <source>
        <dbReference type="EMBL" id="KAJ1082610.1"/>
    </source>
</evidence>
<gene>
    <name evidence="2" type="ORF">NDU88_002775</name>
</gene>
<keyword evidence="3" id="KW-1185">Reference proteome</keyword>
<feature type="region of interest" description="Disordered" evidence="1">
    <location>
        <begin position="17"/>
        <end position="113"/>
    </location>
</feature>
<dbReference type="Proteomes" id="UP001066276">
    <property type="component" value="Chromosome 12"/>
</dbReference>
<name>A0AAV7L4F9_PLEWA</name>
<comment type="caution">
    <text evidence="2">The sequence shown here is derived from an EMBL/GenBank/DDBJ whole genome shotgun (WGS) entry which is preliminary data.</text>
</comment>
<dbReference type="AlphaFoldDB" id="A0AAV7L4F9"/>
<evidence type="ECO:0000256" key="1">
    <source>
        <dbReference type="SAM" id="MobiDB-lite"/>
    </source>
</evidence>
<dbReference type="EMBL" id="JANPWB010000016">
    <property type="protein sequence ID" value="KAJ1082610.1"/>
    <property type="molecule type" value="Genomic_DNA"/>
</dbReference>
<accession>A0AAV7L4F9</accession>
<feature type="compositionally biased region" description="Polar residues" evidence="1">
    <location>
        <begin position="17"/>
        <end position="29"/>
    </location>
</feature>
<sequence>MGHCAVPIIEDMAQQYQWSISGSETSDPQENIPMSKEDARFNKGGFFKPTESSSGEEMDSPDNSDRETPMTATEQQREDSAGATTTRRFPHARWIEQEAPKRTDRPRSGKSVA</sequence>
<evidence type="ECO:0000313" key="3">
    <source>
        <dbReference type="Proteomes" id="UP001066276"/>
    </source>
</evidence>
<reference evidence="2" key="1">
    <citation type="journal article" date="2022" name="bioRxiv">
        <title>Sequencing and chromosome-scale assembly of the giantPleurodeles waltlgenome.</title>
        <authorList>
            <person name="Brown T."/>
            <person name="Elewa A."/>
            <person name="Iarovenko S."/>
            <person name="Subramanian E."/>
            <person name="Araus A.J."/>
            <person name="Petzold A."/>
            <person name="Susuki M."/>
            <person name="Suzuki K.-i.T."/>
            <person name="Hayashi T."/>
            <person name="Toyoda A."/>
            <person name="Oliveira C."/>
            <person name="Osipova E."/>
            <person name="Leigh N.D."/>
            <person name="Simon A."/>
            <person name="Yun M.H."/>
        </authorList>
    </citation>
    <scope>NUCLEOTIDE SEQUENCE</scope>
    <source>
        <strain evidence="2">20211129_DDA</strain>
        <tissue evidence="2">Liver</tissue>
    </source>
</reference>
<protein>
    <submittedName>
        <fullName evidence="2">Uncharacterized protein</fullName>
    </submittedName>
</protein>